<dbReference type="PANTHER" id="PTHR23359">
    <property type="entry name" value="NUCLEOTIDE KINASE"/>
    <property type="match status" value="1"/>
</dbReference>
<name>A0A4P9X211_9FUNG</name>
<dbReference type="SUPFAM" id="SSF51735">
    <property type="entry name" value="NAD(P)-binding Rossmann-fold domains"/>
    <property type="match status" value="1"/>
</dbReference>
<dbReference type="EMBL" id="ML014328">
    <property type="protein sequence ID" value="RKO99028.1"/>
    <property type="molecule type" value="Genomic_DNA"/>
</dbReference>
<dbReference type="GO" id="GO:0005524">
    <property type="term" value="F:ATP binding"/>
    <property type="evidence" value="ECO:0007669"/>
    <property type="project" value="InterPro"/>
</dbReference>
<dbReference type="GO" id="GO:0006139">
    <property type="term" value="P:nucleobase-containing compound metabolic process"/>
    <property type="evidence" value="ECO:0007669"/>
    <property type="project" value="InterPro"/>
</dbReference>
<keyword evidence="6" id="KW-1185">Reference proteome</keyword>
<dbReference type="CDD" id="cd22967">
    <property type="entry name" value="DD_AK7"/>
    <property type="match status" value="1"/>
</dbReference>
<organism evidence="5 6">
    <name type="scientific">Caulochytrium protostelioides</name>
    <dbReference type="NCBI Taxonomy" id="1555241"/>
    <lineage>
        <taxon>Eukaryota</taxon>
        <taxon>Fungi</taxon>
        <taxon>Fungi incertae sedis</taxon>
        <taxon>Chytridiomycota</taxon>
        <taxon>Chytridiomycota incertae sedis</taxon>
        <taxon>Chytridiomycetes</taxon>
        <taxon>Caulochytriales</taxon>
        <taxon>Caulochytriaceae</taxon>
        <taxon>Caulochytrium</taxon>
    </lineage>
</organism>
<keyword evidence="1" id="KW-0808">Transferase</keyword>
<dbReference type="STRING" id="1555241.A0A4P9X211"/>
<dbReference type="InterPro" id="IPR027417">
    <property type="entry name" value="P-loop_NTPase"/>
</dbReference>
<dbReference type="Pfam" id="PF05186">
    <property type="entry name" value="Dpy-30"/>
    <property type="match status" value="1"/>
</dbReference>
<dbReference type="Gene3D" id="3.40.50.720">
    <property type="entry name" value="NAD(P)-binding Rossmann-like Domain"/>
    <property type="match status" value="1"/>
</dbReference>
<accession>A0A4P9X211</accession>
<dbReference type="OrthoDB" id="10262413at2759"/>
<protein>
    <recommendedName>
        <fullName evidence="7">P-loop containing nucleoside triphosphate hydrolase protein</fullName>
    </recommendedName>
</protein>
<evidence type="ECO:0000256" key="2">
    <source>
        <dbReference type="ARBA" id="ARBA00022741"/>
    </source>
</evidence>
<dbReference type="InterPro" id="IPR007858">
    <property type="entry name" value="Dpy-30_motif"/>
</dbReference>
<evidence type="ECO:0000256" key="1">
    <source>
        <dbReference type="ARBA" id="ARBA00022679"/>
    </source>
</evidence>
<dbReference type="Gene3D" id="3.40.50.300">
    <property type="entry name" value="P-loop containing nucleotide triphosphate hydrolases"/>
    <property type="match status" value="1"/>
</dbReference>
<dbReference type="Gene3D" id="1.20.890.10">
    <property type="entry name" value="cAMP-dependent protein kinase regulatory subunit, dimerization-anchoring domain"/>
    <property type="match status" value="1"/>
</dbReference>
<dbReference type="Proteomes" id="UP000274922">
    <property type="component" value="Unassembled WGS sequence"/>
</dbReference>
<keyword evidence="4" id="KW-0175">Coiled coil</keyword>
<evidence type="ECO:0000313" key="6">
    <source>
        <dbReference type="Proteomes" id="UP000274922"/>
    </source>
</evidence>
<feature type="non-terminal residue" evidence="5">
    <location>
        <position position="609"/>
    </location>
</feature>
<dbReference type="AlphaFoldDB" id="A0A4P9X211"/>
<feature type="coiled-coil region" evidence="4">
    <location>
        <begin position="521"/>
        <end position="548"/>
    </location>
</feature>
<evidence type="ECO:0000256" key="3">
    <source>
        <dbReference type="ARBA" id="ARBA00022777"/>
    </source>
</evidence>
<proteinExistence type="predicted"/>
<evidence type="ECO:0008006" key="7">
    <source>
        <dbReference type="Google" id="ProtNLM"/>
    </source>
</evidence>
<dbReference type="InterPro" id="IPR036291">
    <property type="entry name" value="NAD(P)-bd_dom_sf"/>
</dbReference>
<dbReference type="InterPro" id="IPR000850">
    <property type="entry name" value="Adenylat/UMP-CMP_kin"/>
</dbReference>
<feature type="non-terminal residue" evidence="5">
    <location>
        <position position="1"/>
    </location>
</feature>
<gene>
    <name evidence="5" type="ORF">CXG81DRAFT_138</name>
</gene>
<evidence type="ECO:0000313" key="5">
    <source>
        <dbReference type="EMBL" id="RKO99028.1"/>
    </source>
</evidence>
<keyword evidence="3" id="KW-0418">Kinase</keyword>
<dbReference type="GO" id="GO:0019205">
    <property type="term" value="F:nucleobase-containing compound kinase activity"/>
    <property type="evidence" value="ECO:0007669"/>
    <property type="project" value="InterPro"/>
</dbReference>
<sequence>EAILACDVIVIDLSRRDYCGSLIAAALEEVQSPDMNKRVISVSNVLTWGKTKRHPDDPDAVLTEEDYRRRKPWPTIKDAVTVEKSLIKMGKAPGVSAWCVCAGFLYHPGYGHFGMLLSNVWQGLPLWSLGAGKNYLPTIHLDDLVSILAEVVENPPRETHYILAMDESHNTQEEILTAIGTYLGTGDVQRKTMESAMLTPGFSMNLAETLQLDLNMQAGCIREMPIAWRYEGGIVDNIPQLVNEWKETHNIAPLKILLHAPPGAGKTFYGHQLADHYELPLLNPDQLVADGLAELERTIAGAESGSGPSAGGAFAADSEEMEAVRHQLFNHREAIKAHAGPGKYPAETVLHFLRAKLDTPNVRNQGYILDGYPTTVDEARELFADGGAREPVPLIAHPNPAIPADLNQSWMPDVVVAFDVKDSVIHSRIMAQPESALAGTRQTEDVLMKRLDEWRALNTDDNTILNWFDEMEIHPLIINLDSPTLRSTEVMQQLIKAIGVPHNFGPSREEIGKKRAALEEAARIEQARLAAEDVARQTEERVRQIKAQKEWTAKMKQVELQEEEVLEAHSAPLRQYLLHNVMPTLTQCLIEVCKVRPDDPVDYLADLLF</sequence>
<dbReference type="SUPFAM" id="SSF52540">
    <property type="entry name" value="P-loop containing nucleoside triphosphate hydrolases"/>
    <property type="match status" value="1"/>
</dbReference>
<reference evidence="6" key="1">
    <citation type="journal article" date="2018" name="Nat. Microbiol.">
        <title>Leveraging single-cell genomics to expand the fungal tree of life.</title>
        <authorList>
            <person name="Ahrendt S.R."/>
            <person name="Quandt C.A."/>
            <person name="Ciobanu D."/>
            <person name="Clum A."/>
            <person name="Salamov A."/>
            <person name="Andreopoulos B."/>
            <person name="Cheng J.F."/>
            <person name="Woyke T."/>
            <person name="Pelin A."/>
            <person name="Henrissat B."/>
            <person name="Reynolds N.K."/>
            <person name="Benny G.L."/>
            <person name="Smith M.E."/>
            <person name="James T.Y."/>
            <person name="Grigoriev I.V."/>
        </authorList>
    </citation>
    <scope>NUCLEOTIDE SEQUENCE [LARGE SCALE GENOMIC DNA]</scope>
    <source>
        <strain evidence="6">ATCC 52028</strain>
    </source>
</reference>
<evidence type="ECO:0000256" key="4">
    <source>
        <dbReference type="SAM" id="Coils"/>
    </source>
</evidence>
<keyword evidence="2" id="KW-0547">Nucleotide-binding</keyword>
<dbReference type="InterPro" id="IPR047499">
    <property type="entry name" value="DD_AK7"/>
</dbReference>